<keyword evidence="9" id="KW-1185">Reference proteome</keyword>
<dbReference type="InterPro" id="IPR004839">
    <property type="entry name" value="Aminotransferase_I/II_large"/>
</dbReference>
<dbReference type="AlphaFoldDB" id="A0A2T0BS64"/>
<comment type="caution">
    <text evidence="8">The sequence shown here is derived from an EMBL/GenBank/DDBJ whole genome shotgun (WGS) entry which is preliminary data.</text>
</comment>
<sequence>MGYLSKLAVDYPASGIRRMFDLAEQYDDVIKLTLGEPNFDTPANIKEAAKRAIDEGYTHYCPNAGLYELREAIADYYKKYSKEYTSENVMITVGGLEALALSLLTTINPGDEVIIPDPGFSNYVGQVMMVGGKPVAVPAYEENDFKIDAKDIEKAVTPRTKAILLNSPSNPLGSVLNKPDIEAIAEIAEKYDLLVYSDEVYNRIVYDGCRSFSMAQIPEVRNRVMVIDSFSKSYAMTGWRLGYIVADKNIISNMPKLQEGVVSCVPTFIQKAAVEALTGPQAAVEKMVGDYARRRDILIDGLNSIPGITCKKSPGSFYAFPNIKSFGKTSVKFAEELVRGAKVVVVPGSAFGKMGEGYLRLVFANSDENLKEAVRRIGEYIKKAY</sequence>
<dbReference type="Pfam" id="PF00155">
    <property type="entry name" value="Aminotran_1_2"/>
    <property type="match status" value="1"/>
</dbReference>
<evidence type="ECO:0000259" key="7">
    <source>
        <dbReference type="Pfam" id="PF00155"/>
    </source>
</evidence>
<comment type="similarity">
    <text evidence="2 6">Belongs to the class-I pyridoxal-phosphate-dependent aminotransferase family.</text>
</comment>
<dbReference type="InterPro" id="IPR015424">
    <property type="entry name" value="PyrdxlP-dep_Trfase"/>
</dbReference>
<dbReference type="SUPFAM" id="SSF53383">
    <property type="entry name" value="PLP-dependent transferases"/>
    <property type="match status" value="1"/>
</dbReference>
<proteinExistence type="inferred from homology"/>
<evidence type="ECO:0000256" key="5">
    <source>
        <dbReference type="ARBA" id="ARBA00022898"/>
    </source>
</evidence>
<feature type="domain" description="Aminotransferase class I/classII large" evidence="7">
    <location>
        <begin position="28"/>
        <end position="377"/>
    </location>
</feature>
<dbReference type="Proteomes" id="UP000237798">
    <property type="component" value="Unassembled WGS sequence"/>
</dbReference>
<dbReference type="EC" id="2.6.1.-" evidence="6"/>
<dbReference type="GO" id="GO:0006520">
    <property type="term" value="P:amino acid metabolic process"/>
    <property type="evidence" value="ECO:0007669"/>
    <property type="project" value="InterPro"/>
</dbReference>
<dbReference type="EMBL" id="PVXP01000003">
    <property type="protein sequence ID" value="PRR86662.1"/>
    <property type="molecule type" value="Genomic_DNA"/>
</dbReference>
<dbReference type="InterPro" id="IPR015421">
    <property type="entry name" value="PyrdxlP-dep_Trfase_major"/>
</dbReference>
<dbReference type="Gene3D" id="3.40.640.10">
    <property type="entry name" value="Type I PLP-dependent aspartate aminotransferase-like (Major domain)"/>
    <property type="match status" value="1"/>
</dbReference>
<dbReference type="Gene3D" id="3.90.1150.10">
    <property type="entry name" value="Aspartate Aminotransferase, domain 1"/>
    <property type="match status" value="1"/>
</dbReference>
<dbReference type="InterPro" id="IPR015422">
    <property type="entry name" value="PyrdxlP-dep_Trfase_small"/>
</dbReference>
<dbReference type="InterPro" id="IPR004838">
    <property type="entry name" value="NHTrfase_class1_PyrdxlP-BS"/>
</dbReference>
<dbReference type="InterPro" id="IPR050596">
    <property type="entry name" value="AspAT/PAT-like"/>
</dbReference>
<evidence type="ECO:0000256" key="3">
    <source>
        <dbReference type="ARBA" id="ARBA00022576"/>
    </source>
</evidence>
<dbReference type="FunFam" id="3.40.640.10:FF:000033">
    <property type="entry name" value="Aspartate aminotransferase"/>
    <property type="match status" value="1"/>
</dbReference>
<dbReference type="RefSeq" id="WP_106007964.1">
    <property type="nucleotide sequence ID" value="NZ_JALCQO010000046.1"/>
</dbReference>
<evidence type="ECO:0000256" key="4">
    <source>
        <dbReference type="ARBA" id="ARBA00022679"/>
    </source>
</evidence>
<keyword evidence="5" id="KW-0663">Pyridoxal phosphate</keyword>
<keyword evidence="4 6" id="KW-0808">Transferase</keyword>
<reference evidence="8 9" key="1">
    <citation type="submission" date="2018-03" db="EMBL/GenBank/DDBJ databases">
        <title>Genome sequence of Clostridium luticellarii DSM 29923.</title>
        <authorList>
            <person name="Poehlein A."/>
            <person name="Daniel R."/>
        </authorList>
    </citation>
    <scope>NUCLEOTIDE SEQUENCE [LARGE SCALE GENOMIC DNA]</scope>
    <source>
        <strain evidence="8 9">DSM 29923</strain>
    </source>
</reference>
<dbReference type="OrthoDB" id="9802328at2"/>
<dbReference type="PANTHER" id="PTHR46383">
    <property type="entry name" value="ASPARTATE AMINOTRANSFERASE"/>
    <property type="match status" value="1"/>
</dbReference>
<name>A0A2T0BS64_9CLOT</name>
<evidence type="ECO:0000256" key="2">
    <source>
        <dbReference type="ARBA" id="ARBA00007441"/>
    </source>
</evidence>
<gene>
    <name evidence="8" type="primary">patA_1</name>
    <name evidence="8" type="ORF">CLLU_04630</name>
</gene>
<evidence type="ECO:0000313" key="9">
    <source>
        <dbReference type="Proteomes" id="UP000237798"/>
    </source>
</evidence>
<keyword evidence="3 6" id="KW-0032">Aminotransferase</keyword>
<dbReference type="GO" id="GO:0008483">
    <property type="term" value="F:transaminase activity"/>
    <property type="evidence" value="ECO:0007669"/>
    <property type="project" value="UniProtKB-KW"/>
</dbReference>
<dbReference type="CDD" id="cd00609">
    <property type="entry name" value="AAT_like"/>
    <property type="match status" value="1"/>
</dbReference>
<accession>A0A2T0BS64</accession>
<evidence type="ECO:0000256" key="6">
    <source>
        <dbReference type="RuleBase" id="RU000481"/>
    </source>
</evidence>
<dbReference type="PANTHER" id="PTHR46383:SF3">
    <property type="entry name" value="ASPARTATE AMINOTRANSFERASE-RELATED"/>
    <property type="match status" value="1"/>
</dbReference>
<evidence type="ECO:0000313" key="8">
    <source>
        <dbReference type="EMBL" id="PRR86662.1"/>
    </source>
</evidence>
<evidence type="ECO:0000256" key="1">
    <source>
        <dbReference type="ARBA" id="ARBA00001933"/>
    </source>
</evidence>
<organism evidence="8 9">
    <name type="scientific">Clostridium luticellarii</name>
    <dbReference type="NCBI Taxonomy" id="1691940"/>
    <lineage>
        <taxon>Bacteria</taxon>
        <taxon>Bacillati</taxon>
        <taxon>Bacillota</taxon>
        <taxon>Clostridia</taxon>
        <taxon>Eubacteriales</taxon>
        <taxon>Clostridiaceae</taxon>
        <taxon>Clostridium</taxon>
    </lineage>
</organism>
<dbReference type="PROSITE" id="PS00105">
    <property type="entry name" value="AA_TRANSFER_CLASS_1"/>
    <property type="match status" value="1"/>
</dbReference>
<comment type="cofactor">
    <cofactor evidence="1 6">
        <name>pyridoxal 5'-phosphate</name>
        <dbReference type="ChEBI" id="CHEBI:597326"/>
    </cofactor>
</comment>
<protein>
    <recommendedName>
        <fullName evidence="6">Aminotransferase</fullName>
        <ecNumber evidence="6">2.6.1.-</ecNumber>
    </recommendedName>
</protein>
<dbReference type="GO" id="GO:0030170">
    <property type="term" value="F:pyridoxal phosphate binding"/>
    <property type="evidence" value="ECO:0007669"/>
    <property type="project" value="InterPro"/>
</dbReference>